<dbReference type="Proteomes" id="UP001370100">
    <property type="component" value="Unassembled WGS sequence"/>
</dbReference>
<dbReference type="RefSeq" id="WP_337712069.1">
    <property type="nucleotide sequence ID" value="NZ_JBBEGL010000001.1"/>
</dbReference>
<dbReference type="EMBL" id="JBBEGL010000001">
    <property type="protein sequence ID" value="MEJ2885599.1"/>
    <property type="molecule type" value="Genomic_DNA"/>
</dbReference>
<keyword evidence="1" id="KW-0175">Coiled coil</keyword>
<sequence>MPSDEHELLPLGTGFDVVRRGYDRGQVEEHLDRVEADLRILTADRDAAVAQATELARALDHHRAHVEDLRAQVDRLSAPPDTMEGLSERLQRMLRLAQDETRAMRDEAADASRRIREDADEYARRTMNGADEHARGTTAEADEHARRITGEANERARRTVEQAEEQARATLEEARRQAREIHERAEAEAEEARHRYDDGLADNERRRHAMEDEHRGVMEGARTEAARLRQESEQERERLDTEGQATRDQVENDFAVAMAARRREAMRQIEADERTSRERADKYVQDASEEARRRLREADAEVAEMRRLRDRVGQQLNTLRTALGALPTVDSFPEEGHEGDGRPVLPDPPGPHANGSGSDLGGASAPEQRSAAPTR</sequence>
<feature type="coiled-coil region" evidence="1">
    <location>
        <begin position="31"/>
        <end position="114"/>
    </location>
</feature>
<comment type="caution">
    <text evidence="3">The sequence shown here is derived from an EMBL/GenBank/DDBJ whole genome shotgun (WGS) entry which is preliminary data.</text>
</comment>
<evidence type="ECO:0000313" key="3">
    <source>
        <dbReference type="EMBL" id="MEJ2885599.1"/>
    </source>
</evidence>
<dbReference type="Gene3D" id="6.10.250.660">
    <property type="match status" value="1"/>
</dbReference>
<feature type="region of interest" description="Disordered" evidence="2">
    <location>
        <begin position="324"/>
        <end position="375"/>
    </location>
</feature>
<feature type="region of interest" description="Disordered" evidence="2">
    <location>
        <begin position="269"/>
        <end position="294"/>
    </location>
</feature>
<dbReference type="NCBIfam" id="TIGR03544">
    <property type="entry name" value="DivI1A_domain"/>
    <property type="match status" value="1"/>
</dbReference>
<feature type="region of interest" description="Disordered" evidence="2">
    <location>
        <begin position="178"/>
        <end position="250"/>
    </location>
</feature>
<name>A0ABU8N0U7_9PSEU</name>
<reference evidence="3 4" key="1">
    <citation type="submission" date="2024-03" db="EMBL/GenBank/DDBJ databases">
        <title>Actinomycetospora sp. OC33-EN06, a novel actinomycete isolated from wild orchid (Aerides multiflora).</title>
        <authorList>
            <person name="Suriyachadkun C."/>
        </authorList>
    </citation>
    <scope>NUCLEOTIDE SEQUENCE [LARGE SCALE GENOMIC DNA]</scope>
    <source>
        <strain evidence="3 4">OC33-EN06</strain>
    </source>
</reference>
<accession>A0ABU8N0U7</accession>
<feature type="compositionally biased region" description="Basic and acidic residues" evidence="2">
    <location>
        <begin position="178"/>
        <end position="241"/>
    </location>
</feature>
<organism evidence="3 4">
    <name type="scientific">Actinomycetospora aeridis</name>
    <dbReference type="NCBI Taxonomy" id="3129231"/>
    <lineage>
        <taxon>Bacteria</taxon>
        <taxon>Bacillati</taxon>
        <taxon>Actinomycetota</taxon>
        <taxon>Actinomycetes</taxon>
        <taxon>Pseudonocardiales</taxon>
        <taxon>Pseudonocardiaceae</taxon>
        <taxon>Actinomycetospora</taxon>
    </lineage>
</organism>
<keyword evidence="4" id="KW-1185">Reference proteome</keyword>
<proteinExistence type="predicted"/>
<evidence type="ECO:0000313" key="4">
    <source>
        <dbReference type="Proteomes" id="UP001370100"/>
    </source>
</evidence>
<dbReference type="InterPro" id="IPR019933">
    <property type="entry name" value="DivIVA_domain"/>
</dbReference>
<evidence type="ECO:0000256" key="1">
    <source>
        <dbReference type="SAM" id="Coils"/>
    </source>
</evidence>
<evidence type="ECO:0000256" key="2">
    <source>
        <dbReference type="SAM" id="MobiDB-lite"/>
    </source>
</evidence>
<protein>
    <submittedName>
        <fullName evidence="3">DivIVA domain-containing protein</fullName>
    </submittedName>
</protein>
<gene>
    <name evidence="3" type="ORF">WCD41_03995</name>
</gene>